<dbReference type="GO" id="GO:0045944">
    <property type="term" value="P:positive regulation of transcription by RNA polymerase II"/>
    <property type="evidence" value="ECO:0007669"/>
    <property type="project" value="TreeGrafter"/>
</dbReference>
<dbReference type="InterPro" id="IPR001728">
    <property type="entry name" value="ThyrH_rcpt"/>
</dbReference>
<feature type="domain" description="Nuclear receptor" evidence="9">
    <location>
        <begin position="8"/>
        <end position="85"/>
    </location>
</feature>
<feature type="non-terminal residue" evidence="10">
    <location>
        <position position="1"/>
    </location>
</feature>
<evidence type="ECO:0000256" key="5">
    <source>
        <dbReference type="ARBA" id="ARBA00023125"/>
    </source>
</evidence>
<dbReference type="GO" id="GO:0008270">
    <property type="term" value="F:zinc ion binding"/>
    <property type="evidence" value="ECO:0007669"/>
    <property type="project" value="UniProtKB-KW"/>
</dbReference>
<dbReference type="SUPFAM" id="SSF57716">
    <property type="entry name" value="Glucocorticoid receptor-like (DNA-binding domain)"/>
    <property type="match status" value="1"/>
</dbReference>
<evidence type="ECO:0000256" key="1">
    <source>
        <dbReference type="ARBA" id="ARBA00022723"/>
    </source>
</evidence>
<dbReference type="PRINTS" id="PR00047">
    <property type="entry name" value="STROIDFINGER"/>
</dbReference>
<sequence length="104" mass="11742">MSMKSRELGLCLVCNDVAVGINFGIPTCMPCKAFFRRNAVKLGTTDFICQEDGDCPITCDSRRMCNCCRLAKCFRVGMQKSLILSDAEKLARRELIQKNRQKRA</sequence>
<dbReference type="Proteomes" id="UP000681720">
    <property type="component" value="Unassembled WGS sequence"/>
</dbReference>
<keyword evidence="5" id="KW-0238">DNA-binding</keyword>
<dbReference type="InterPro" id="IPR001628">
    <property type="entry name" value="Znf_hrmn_rcpt"/>
</dbReference>
<dbReference type="InterPro" id="IPR050234">
    <property type="entry name" value="Nuclear_hormone_rcpt_NR1"/>
</dbReference>
<dbReference type="PROSITE" id="PS00031">
    <property type="entry name" value="NUCLEAR_REC_DBD_1"/>
    <property type="match status" value="1"/>
</dbReference>
<evidence type="ECO:0000256" key="6">
    <source>
        <dbReference type="ARBA" id="ARBA00023163"/>
    </source>
</evidence>
<proteinExistence type="predicted"/>
<reference evidence="10" key="1">
    <citation type="submission" date="2021-02" db="EMBL/GenBank/DDBJ databases">
        <authorList>
            <person name="Nowell W R."/>
        </authorList>
    </citation>
    <scope>NUCLEOTIDE SEQUENCE</scope>
</reference>
<keyword evidence="3" id="KW-0862">Zinc</keyword>
<evidence type="ECO:0000256" key="4">
    <source>
        <dbReference type="ARBA" id="ARBA00023015"/>
    </source>
</evidence>
<evidence type="ECO:0000256" key="8">
    <source>
        <dbReference type="ARBA" id="ARBA00023242"/>
    </source>
</evidence>
<organism evidence="10 11">
    <name type="scientific">Rotaria magnacalcarata</name>
    <dbReference type="NCBI Taxonomy" id="392030"/>
    <lineage>
        <taxon>Eukaryota</taxon>
        <taxon>Metazoa</taxon>
        <taxon>Spiralia</taxon>
        <taxon>Gnathifera</taxon>
        <taxon>Rotifera</taxon>
        <taxon>Eurotatoria</taxon>
        <taxon>Bdelloidea</taxon>
        <taxon>Philodinida</taxon>
        <taxon>Philodinidae</taxon>
        <taxon>Rotaria</taxon>
    </lineage>
</organism>
<evidence type="ECO:0000256" key="2">
    <source>
        <dbReference type="ARBA" id="ARBA00022771"/>
    </source>
</evidence>
<dbReference type="EMBL" id="CAJOBJ010340498">
    <property type="protein sequence ID" value="CAF5194484.1"/>
    <property type="molecule type" value="Genomic_DNA"/>
</dbReference>
<dbReference type="PANTHER" id="PTHR24082:SF283">
    <property type="entry name" value="NUCLEAR HORMONE RECEPTOR HR96"/>
    <property type="match status" value="1"/>
</dbReference>
<dbReference type="InterPro" id="IPR013088">
    <property type="entry name" value="Znf_NHR/GATA"/>
</dbReference>
<evidence type="ECO:0000256" key="3">
    <source>
        <dbReference type="ARBA" id="ARBA00022833"/>
    </source>
</evidence>
<accession>A0A8S3I8I7</accession>
<dbReference type="Pfam" id="PF00105">
    <property type="entry name" value="zf-C4"/>
    <property type="match status" value="1"/>
</dbReference>
<evidence type="ECO:0000256" key="7">
    <source>
        <dbReference type="ARBA" id="ARBA00023170"/>
    </source>
</evidence>
<keyword evidence="2" id="KW-0863">Zinc-finger</keyword>
<name>A0A8S3I8I7_9BILA</name>
<keyword evidence="6" id="KW-0804">Transcription</keyword>
<protein>
    <recommendedName>
        <fullName evidence="9">Nuclear receptor domain-containing protein</fullName>
    </recommendedName>
</protein>
<dbReference type="GO" id="GO:0004879">
    <property type="term" value="F:nuclear receptor activity"/>
    <property type="evidence" value="ECO:0007669"/>
    <property type="project" value="InterPro"/>
</dbReference>
<dbReference type="PANTHER" id="PTHR24082">
    <property type="entry name" value="NUCLEAR HORMONE RECEPTOR"/>
    <property type="match status" value="1"/>
</dbReference>
<keyword evidence="7" id="KW-0675">Receptor</keyword>
<dbReference type="AlphaFoldDB" id="A0A8S3I8I7"/>
<dbReference type="PRINTS" id="PR00546">
    <property type="entry name" value="THYROIDHORMR"/>
</dbReference>
<dbReference type="Gene3D" id="3.30.50.10">
    <property type="entry name" value="Erythroid Transcription Factor GATA-1, subunit A"/>
    <property type="match status" value="1"/>
</dbReference>
<dbReference type="GO" id="GO:0000978">
    <property type="term" value="F:RNA polymerase II cis-regulatory region sequence-specific DNA binding"/>
    <property type="evidence" value="ECO:0007669"/>
    <property type="project" value="TreeGrafter"/>
</dbReference>
<keyword evidence="1" id="KW-0479">Metal-binding</keyword>
<evidence type="ECO:0000259" key="9">
    <source>
        <dbReference type="PROSITE" id="PS51030"/>
    </source>
</evidence>
<dbReference type="PROSITE" id="PS51030">
    <property type="entry name" value="NUCLEAR_REC_DBD_2"/>
    <property type="match status" value="1"/>
</dbReference>
<keyword evidence="4" id="KW-0805">Transcription regulation</keyword>
<dbReference type="SMART" id="SM00399">
    <property type="entry name" value="ZnF_C4"/>
    <property type="match status" value="1"/>
</dbReference>
<gene>
    <name evidence="10" type="ORF">GIL414_LOCUS74289</name>
</gene>
<dbReference type="GO" id="GO:0000122">
    <property type="term" value="P:negative regulation of transcription by RNA polymerase II"/>
    <property type="evidence" value="ECO:0007669"/>
    <property type="project" value="TreeGrafter"/>
</dbReference>
<evidence type="ECO:0000313" key="11">
    <source>
        <dbReference type="Proteomes" id="UP000681720"/>
    </source>
</evidence>
<comment type="caution">
    <text evidence="10">The sequence shown here is derived from an EMBL/GenBank/DDBJ whole genome shotgun (WGS) entry which is preliminary data.</text>
</comment>
<dbReference type="GO" id="GO:0030154">
    <property type="term" value="P:cell differentiation"/>
    <property type="evidence" value="ECO:0007669"/>
    <property type="project" value="TreeGrafter"/>
</dbReference>
<evidence type="ECO:0000313" key="10">
    <source>
        <dbReference type="EMBL" id="CAF5194484.1"/>
    </source>
</evidence>
<keyword evidence="8" id="KW-0539">Nucleus</keyword>